<gene>
    <name evidence="3" type="ORF">DB891_01900</name>
</gene>
<organism evidence="3 4">
    <name type="scientific">Flavobacterium laiguense</name>
    <dbReference type="NCBI Taxonomy" id="2169409"/>
    <lineage>
        <taxon>Bacteria</taxon>
        <taxon>Pseudomonadati</taxon>
        <taxon>Bacteroidota</taxon>
        <taxon>Flavobacteriia</taxon>
        <taxon>Flavobacteriales</taxon>
        <taxon>Flavobacteriaceae</taxon>
        <taxon>Flavobacterium</taxon>
    </lineage>
</organism>
<dbReference type="GO" id="GO:0016020">
    <property type="term" value="C:membrane"/>
    <property type="evidence" value="ECO:0007669"/>
    <property type="project" value="InterPro"/>
</dbReference>
<feature type="signal peptide" evidence="1">
    <location>
        <begin position="1"/>
        <end position="24"/>
    </location>
</feature>
<dbReference type="InterPro" id="IPR026341">
    <property type="entry name" value="T9SS_type_B"/>
</dbReference>
<evidence type="ECO:0000256" key="1">
    <source>
        <dbReference type="SAM" id="SignalP"/>
    </source>
</evidence>
<evidence type="ECO:0000259" key="2">
    <source>
        <dbReference type="PROSITE" id="PS50060"/>
    </source>
</evidence>
<dbReference type="InterPro" id="IPR025667">
    <property type="entry name" value="SprB_repeat"/>
</dbReference>
<comment type="caution">
    <text evidence="3">The sequence shown here is derived from an EMBL/GenBank/DDBJ whole genome shotgun (WGS) entry which is preliminary data.</text>
</comment>
<dbReference type="EMBL" id="QCZH01000001">
    <property type="protein sequence ID" value="PWA11584.1"/>
    <property type="molecule type" value="Genomic_DNA"/>
</dbReference>
<dbReference type="NCBIfam" id="TIGR04131">
    <property type="entry name" value="Bac_Flav_CTERM"/>
    <property type="match status" value="1"/>
</dbReference>
<sequence length="6068" mass="634032">MKKPTFSKFSFVAFLFLFSFYSFGQNLVPFNVRYNTTIKGDMLLIGNNLLSVDPTAAYDNVDNANGDIDCPGLINVDIDGDSNTFNSSSADLTVPTTGTTKCYKIKYAGLYWGAVRNGTAPITSIKFKVPGATTYEVLTGTKIYSKTGKGTGQKNIFEPSDEPGAVGMQNEYAKLGPKPKPIPVTCDNTTGAGSYACYVDVTSYLNSTNPNGTYTVADVSTAIGTNGGTGLSAGWSLYIVYEDPTMTSKNITSFDGFTFVSSGNSQDINVSGFKTIPTGPVRAKYAFSALEGDKPYDGDYLSINGTIIDATNSANKTIRPSDNFFNSSVSYINPVTKTPELFTTRNPNSSNTLGFDAGIIEVPNSGNTVIANGATSATIHLDSDWDLYYFYFNAFSVEIIEPKIVLTKVVQDKAGKDIGNKNVTRGDELYYVIGVTNSGNDDATSLTIRDVLPINTIFNYPSDMSPLPDGVTVKSYNATTREIVFEIENRVVEEGDATFEIRFKVQVVPDCNMLSDACSNSIDNSAYATYKGTLNPLFTISDDPSVNANSGCLLTPKATNFLVGMDDCKYSKDMVLCGTGLVLKAANGYNTYSWSSSPTGSPVIGTGQTFTATTAGTYYVHNTAVAPCLSIDQVFNVSLFGATTPNPLLLFVDQEVICTSGGKKLHNIFLCGANDTRLIKTGVSDGSTIVWEKLNESATCPAATNTTLCANESGACTWTEMGTGPDYLVDTSGQFRITLTYSGGCFVRFYFNVFQNLLKPTATSSDNYCNTPAKIIVGGVGNGYEFSLDGTTYQASNEFPNPSFPVVAAGTYTAYIRQTGVVKGCVFKVEDIKILDKVLKVAATKIVQPLCFGDKGSIKVAANGVRGQYIYTLYKDGVFDQKSVLTNDDTYTFGNLDGGTTTPLSPITYKIEVTTDDGCTGSVDVQLIMPDLLKATSSLTKPFTCTDGEVTISPVGGTSPYVYNVNSASANQSVPEIVVKNPLPAAGIYNVEVIDYNGCKAKTAITVSNIPKPEYTVSKNDIQCYGTKSGEIKFNVTNEYGYTLSYGISIDNGITYTYASPANATLSNLAAGDYYVMLKYSMSGTDCLDTPQKITITEPVAALTASAGVSELAGCGPGTVQFPKDDGKIRITNPQGGTPFAGPNPYLYSFDNQNTWVPTNDYYMPVGIYTVYIKDANGCIFPMPNITIDPKPVDPTIDVSSPAFNCNGTASSTITVTNPASAVYDYTYSLDGTANGNVPANVFVGVPSGAHTVNVGYVLKSVTTFSNLLNEDFGTGSEISSPGINPAFCWERQNFLTCDKNGTLNNGEYTVTNTLKNSPWPGWNNPVDHTTGSATGRYMAVDAGVAIPAGAVLYRKQIKDVIPNQPIQVKFFATNLLKVGNTQPNASLTVEVQTSSGTALSSSSTGGIPKTNGWVEFNRTINPGNNTTLDFVLKLDNPGIDGIDFAVDDIQVYQLPKACVTQKDFKIVVASNQAFAASVTGTSDMSCAGLSDGKIIIAAQNFNTTTGFEYSKDGITWLTSTTSPVTLIDLGSGAYVSQVRYNAAGACTLTLTQQTINAPAPIVVKTTPTVATCLPNGGATVDATGTMGGTGAYTIQLVNTVAPLTVTNFPSTLILNNVAPGTYTIVVRDANGCKPTTDPTITIAQPAAPTATIDPTSNLCFDPTTGANITVNVIGGVGPYTYKSILNGGTPSGASATFDGPPFPAKFTYNTTVTGTYAFEVTDSYGCKVTTADQVINDKLTAGAAVTTALDCDAAPANRAVITGTVSGGKAPFVVTLLSGVGPGTLVQPVGNATTFTYTTAVADTYKFQIKDANNCLTTSEATINSLVAITLATDNVNPKCNGFSDGSIQLNPGGGSGGFTYSTDGITYNSTSFYSSLSAGVAYTYYVKDSNKCTKSITVTLTAPAFITGTAKITTPYTCDGPGEITVSAVSGGNAGGYNYTLYRGAVAVAGPQSGVGADVFKNLSVPGNYTVTITDTKGCSFTTTPALTIDALNGPTDLDFTYKTFNCSDNTSAFNVNLPSGAGGQTPVKFQIIGVPASIAVGSLLYIFLTQPNSDGQYSGVPEGAYKFQITDKNNCTYTEVYNLIPDPPIVVTGKLINNVKCKGSATGSVEYSVSDFATTYSYTINGGASSGAVNTPKITLTNLSAGDYTISVTDKKTGCVRTAKVTVSEPTDALTIDSIDKSTITCLATKSNVDINTTGGWGGNSYTVTGTAPAVTAVTQGTKTFVGLAAGDYTATVKDLNGCIVTQNFTINPVVGITAAIGVSDFCYDSADKATLVVSPNTFANYEYSINSGTPKGDGTFNSLTPGSYTIRVTDKVTGCFKDLSATIANPVSANTKLNKDLDCDATNPNAIIEVTINDGYPDYKYRVSTTGPTFSGGYTTLVAGLKTFTHTTTTGAAAATYDFEITDAKGCTTIVTRTINAKVLPTATTTPTNPTCFGGNNGSIVVNASLGLAPYTYEVSTVAATGPFTAMTSNSYPNASAGDYWFRVTDDKKCTFTTPKETLVAPSQMTASASVTTPLKCNASNVQQAALITVTASNGTPFPGPDFYRYSYNGLAYGTSNTFTINSAGNVTIDVKDANNCPVTVTGGVTIAALNPPTAIAFSKNRTINCSVLDADVELTVSGGTPQYKYEITAPAVATATVAGQASPYTFSNLTPRVYTFKVTDSNGCTVTDTYNLTASGKINVSGSLVADASCNGVSDGKIQFTVGGTYVGATGVLTNSLTAAVVNVPAIPIGGNVLNFTGLPAATYTLTVTNPSTGCSATTFVDVAQPTAVIITSIKATKVFCSKPISTITVTASGGTGLLSYAIMKTGNAPLAVNYLASNIQTKDTSVDGLVYDVWVKDENGCPAIMGTVSAVSDPAPTVTASAVGQCLGTGTYTITATPGATVFGTPTYSLNGGGFVPTNTFTITTAGDYTITIKDGNGCTAPSNKVTVASKLTLGAILDKDITCAFAAPFTSNDAQITLTAAGGNGAYAYEYDNGGGFVSFAGSVYKTLIPGNYIFRVKDASGCSVVTTVAIPVTAKVDPVITSATPDPLKKINCNGEATAAIDIVIDNTKGQAPFVFNVKQYTDATHTTLVKDFGTQTSGLSAGYYLVTVTDAKGCTDTKPVTITEPAPIVVKHHEVPITCGALGVSKGSIIIDKITDGVSALGGTGGTGPYNYFVTGVNGYNAVELNNAGTTSITFNVVDFGLYQINVVDVNGCSKLVQNVLVASPPDDLDISVISPPADCSTSGSATISIGALSSITGTGPFYFRIYTGPGVFYNALDPTWLPEAPLGSKKATFPNLIPGVTYTFMVYDADAAHGGTGSGCYYYETSSVPIPTNSLITVNPLIANNITCKNAANGNVTFTINHPYGVATPVIYQIYNSLTAAAVGAAVSDIVPASGSLIVNNFGVLPFGNYFVLVKEDVGATHAGCSKASASFDITEAAFDLTIDATVSKQPNTCNLTAGIITASASGGKVVLVDPTDATIIPLPYLYQITTVNVQPAVGDLNWNVKNTFTLLGANTYYIWVKDAYNCIKMDSETLINDAAPVINALPVTAVCPADMPKTITISGTVFAGSSITYAIGTGLPAVAVAGAYKTTSDFVLTASGNYTFFIKDDNGCVVKAPYTINEEIIPNLKVDKQLDCKASPDANIHGEVVGGLGTGTYSYTVKIGSGAVGSSVPITGTTFDYSATTSDTYTFVITDGTCNVTEIIKVDPKVPTVFDTHIVDVKCFGDNTGSISVDVTSGVGPFEYQLSGGPVSYGYQDSNQFNLLKYGTTYTVTVRSKTTLCEYSKTVTVGQPGLALAVVPTITKLSCDPNNAAQKGTVKLVVTAGTGTGPNYQYSFNNSAYGTANVFDVFDTGLDQLGIPYKVKDSNNCEVSGTVDIFKLDPPVFNKPAFSQTTVTCVALTSDVIVAVDLTHGVGTLKYETIAPSPMIVNNLTDPKFIGLIPGDYLFQVTDANGCTDQVSYKVKDVTKINLQVTSQSDVICDASATGTASFAVTGFGLATYSCTVNGLAFPLVLPNSNTGATISLTGLAANTYIVRVTDNVTGCFDEKTVIIKNPTLPFALLPNTVTPLGCKTKGAVTINATGGWGNYVYTLTQPDFSTVTNTTGVFAGLTQIGTYNTSVKDDNGCTISGSFTLLDPTLVNPTISSVVVSCPTNNLSTLTVTAASASTFTYAPFGYSIDNGVTFQASNIFNNLSPGSYDVVVKDAFGCVSAGTNAKIESQLFATTQNTKDIFCTGIVNGTIKISAVGGYGSYTYTFSKDGAPVSAPIAFPIGSDTANYTVPDTAPGSYAFVVYDAKGCSFTIINAVGMVAPTPVALAPADIVKTAVDCNSANGTNNNGTITVKLSAGNNNPSYTYALSGTAIRAAQPSNVFTGLAPGSYDVTVTSGRGCDATVNVTIADPVIVGAASVVPNFACSANVVQATAVEITGSGGTGTYSFSNDGTNYFTSNTKPVADKKYTFSVVDTGLPQPFTYFVKDTNGCIQTVNATVNPFPKLVSVIATNGPAMDCTIANNKQEMNVVITGGSNTPNPFTYQVYQDGIAFGLPNTLAVGDNTFTYNAPTAGHYYAFEVIDNNTTCSLTSIAYDVPLFNKINVVASTAANAKCKNDVNGAIEINVTGYSGTYDYEILKGGVSLVPALTGSGDSSITSSLLLPQGLGAGNDYTVKVIETAFPSCPATSNVVIITEPAALTLSNVITVVNKNCFTTGAQVTVPITSIGGGTPDYMYAFVPKGASPAGLYTSSNTKTIATTQIAPLFDEWDVYVQDVNGCPVVQTIQVTTDPMPTVTSIPASQCANPAGYTINVTGTGVGTLEYSLDGNSFQTSTVFTVASPGTYDVTVRDANKCAVTVVAAFTIVKPLALKGVVSKVRSCSAVKDGEITVTATDGSGLPNYEYSIGAGAYGPSNVFGGLAAGTYTMNVRDTGTPLPFCVKSIAVTVDAPTAVTGMALSKVDVSCKGSSDGSIKVALDATTLTVNNNPDYNFSLTGTTVNLVVVARPNQLSNVFDTLEAGTYTITTTSSRGCQDSKTITIVEPATIVVPAPVVVQYACSVATASNTMNLASITVNAPSGGSGTYTVYEFVKGGVVVQSGKNNVYNQTDLSGGTITVNVYDDKGCIGTVVAAPIDPFVSIDFAATAITITKGITCVNDEEIKVNVTTTGAMVPMPTLIYNVKGLSAGSIYDVTDPTSTGVFTGLTVGDYMVTVTNPITGCAIQKIHYVNEPNTFDLQVVNKSDVICFGSNEGSVELTFVDRNPLPVDESGPYSYIIKDAAGATVRNGNSTNATPELITGLIAGTYSVTATLTSLTGPQCTTALKNFTINQPVQILVISETHTQITCVTGNNDGSISVTAVGGWPGDYQFELVGPVSKTWSTDMNFTGLTVGNYTVNVRDSKGCIAPISVNLTNPVTILATIAADKTLLSCFGDTDATITLDLATLSGGSGNYRFTLESTLPNGTIIQNGPHLSNVFTNLGAGSYRVLVSDDWTCSNFSNTVVITEPTIVKASLVVASTQTCTTQTSLTLSATGGTGLYSYSATANFAVVLGSFVSSVTFPVPTGTYRFYVRDANGCISVVSNGIKIDPLVPLTIKLDVTNAVINCRGDNTGVIVATANGALGNYVYTLLDDATNNPIAGAVQSTPGVFTQLVAGSYKVQVISDDCNTTSATITIAQPALPLIAPFIVTPVTCNGNGDGKIVINASGGTSAIKYAISARLDQFFDIGVFNNLKPGDYTIVTQDKKSCYINDLVTITEPDPINVSTVANSIVPEICVGDKNGEFKIDISGGIAPYSVNLDNPNMATATQGTLGQTQFDFTNGITGGDHRVYIADSMGCPTEWKVALPPAINLDPKANVAYDCVDNEPGNTVVVTVDPSNTFLSDIDYTIDGLTPFQASNIFANVVPGLHYVEARHTNGCIQKFDGIVVDKVDPLSISLALGGLNEIVATVSGGSGIYQLTLNGEQFSTQNKFIYYKSGDYTVTLSDSYGCVVSATKYFEFIDIEIPKVFTPNGSGTNDHWKPLKTENYPDIKFVVYDRYGRIVGEFGAGQFWDGNYNGTELPMGDYWYVLKLRNTKDDREFVGHFTLYR</sequence>
<evidence type="ECO:0000313" key="3">
    <source>
        <dbReference type="EMBL" id="PWA11584.1"/>
    </source>
</evidence>
<dbReference type="PROSITE" id="PS50060">
    <property type="entry name" value="MAM_2"/>
    <property type="match status" value="1"/>
</dbReference>
<dbReference type="Pfam" id="PF13585">
    <property type="entry name" value="CHU_C"/>
    <property type="match status" value="1"/>
</dbReference>
<keyword evidence="4" id="KW-1185">Reference proteome</keyword>
<dbReference type="Proteomes" id="UP000245618">
    <property type="component" value="Unassembled WGS sequence"/>
</dbReference>
<dbReference type="InterPro" id="IPR000998">
    <property type="entry name" value="MAM_dom"/>
</dbReference>
<accession>A0A2U1K328</accession>
<dbReference type="NCBIfam" id="TIGR01451">
    <property type="entry name" value="B_ant_repeat"/>
    <property type="match status" value="1"/>
</dbReference>
<reference evidence="3 4" key="1">
    <citation type="submission" date="2018-04" db="EMBL/GenBank/DDBJ databases">
        <title>Flavobacterium sp. nov., isolated from glacier ice.</title>
        <authorList>
            <person name="Liu Q."/>
            <person name="Xin Y.-H."/>
        </authorList>
    </citation>
    <scope>NUCLEOTIDE SEQUENCE [LARGE SCALE GENOMIC DNA]</scope>
    <source>
        <strain evidence="3 4">LB2P30</strain>
    </source>
</reference>
<evidence type="ECO:0000313" key="4">
    <source>
        <dbReference type="Proteomes" id="UP000245618"/>
    </source>
</evidence>
<keyword evidence="1" id="KW-0732">Signal</keyword>
<dbReference type="InterPro" id="IPR047589">
    <property type="entry name" value="DUF11_rpt"/>
</dbReference>
<name>A0A2U1K328_9FLAO</name>
<proteinExistence type="predicted"/>
<dbReference type="OrthoDB" id="607469at2"/>
<protein>
    <recommendedName>
        <fullName evidence="2">MAM domain-containing protein</fullName>
    </recommendedName>
</protein>
<feature type="chain" id="PRO_5015458841" description="MAM domain-containing protein" evidence="1">
    <location>
        <begin position="25"/>
        <end position="6068"/>
    </location>
</feature>
<dbReference type="RefSeq" id="WP_116760007.1">
    <property type="nucleotide sequence ID" value="NZ_QCZH01000001.1"/>
</dbReference>
<feature type="domain" description="MAM" evidence="2">
    <location>
        <begin position="1269"/>
        <end position="1461"/>
    </location>
</feature>
<dbReference type="Pfam" id="PF13573">
    <property type="entry name" value="SprB"/>
    <property type="match status" value="8"/>
</dbReference>